<dbReference type="STRING" id="675511.GCA_000341735_00401"/>
<feature type="transmembrane region" description="Helical" evidence="2">
    <location>
        <begin position="92"/>
        <end position="110"/>
    </location>
</feature>
<feature type="compositionally biased region" description="Basic and acidic residues" evidence="1">
    <location>
        <begin position="199"/>
        <end position="252"/>
    </location>
</feature>
<feature type="domain" description="DUF2231" evidence="3">
    <location>
        <begin position="54"/>
        <end position="190"/>
    </location>
</feature>
<keyword evidence="2" id="KW-1133">Transmembrane helix</keyword>
<dbReference type="EMBL" id="CP035467">
    <property type="protein sequence ID" value="QCW83088.1"/>
    <property type="molecule type" value="Genomic_DNA"/>
</dbReference>
<protein>
    <submittedName>
        <fullName evidence="4">DUF2231 domain-containing protein</fullName>
    </submittedName>
</protein>
<accession>A0A4P9UP09</accession>
<reference evidence="5" key="1">
    <citation type="journal article" date="2019" name="J. Bacteriol.">
        <title>A Mutagenic Screen Identifies a TonB-Dependent Receptor Required for the Lanthanide Metal Switch in the Type I Methanotroph 'Methylotuvimicrobium buryatense' 5GB1C.</title>
        <authorList>
            <person name="Groom J.D."/>
            <person name="Ford S.M."/>
            <person name="Pesesky M.W."/>
            <person name="Lidstrom M.E."/>
        </authorList>
    </citation>
    <scope>NUCLEOTIDE SEQUENCE [LARGE SCALE GENOMIC DNA]</scope>
    <source>
        <strain evidence="5">5GB1C</strain>
    </source>
</reference>
<dbReference type="AlphaFoldDB" id="A0A4P9UP09"/>
<feature type="transmembrane region" description="Helical" evidence="2">
    <location>
        <begin position="130"/>
        <end position="147"/>
    </location>
</feature>
<feature type="transmembrane region" description="Helical" evidence="2">
    <location>
        <begin position="159"/>
        <end position="183"/>
    </location>
</feature>
<proteinExistence type="predicted"/>
<sequence>MNHFYSFQIHGGADHGGGVADSVGHFLGFLESLAAQEPSDIFANIFPGIAELDNIHPLLVHFPIALLIGFFILDLLGTLIRNPVWRSAASAMLYFGTIGAAVTVYTGLQAAETVAHGGNVHDIMERHEQIGIMVLSLSALLSVWRLLAGSSLKGAANGFFLLLSAGLSVLVVLGADLGGLMVYRYGVAVEGAVDASEASAHEHGHSNNTTEHNHELEHSHTTEHSHEADHEHSASPSPDSHEHSESDHSHQH</sequence>
<dbReference type="OrthoDB" id="5574313at2"/>
<evidence type="ECO:0000313" key="4">
    <source>
        <dbReference type="EMBL" id="QCW83088.1"/>
    </source>
</evidence>
<evidence type="ECO:0000259" key="3">
    <source>
        <dbReference type="Pfam" id="PF09990"/>
    </source>
</evidence>
<evidence type="ECO:0000313" key="5">
    <source>
        <dbReference type="Proteomes" id="UP000305881"/>
    </source>
</evidence>
<dbReference type="InterPro" id="IPR019251">
    <property type="entry name" value="DUF2231_TM"/>
</dbReference>
<gene>
    <name evidence="4" type="ORF">EQU24_13225</name>
</gene>
<dbReference type="Proteomes" id="UP000305881">
    <property type="component" value="Chromosome"/>
</dbReference>
<feature type="region of interest" description="Disordered" evidence="1">
    <location>
        <begin position="196"/>
        <end position="252"/>
    </location>
</feature>
<name>A0A4P9UP09_METBY</name>
<keyword evidence="2" id="KW-0472">Membrane</keyword>
<evidence type="ECO:0000256" key="2">
    <source>
        <dbReference type="SAM" id="Phobius"/>
    </source>
</evidence>
<dbReference type="RefSeq" id="WP_017839051.1">
    <property type="nucleotide sequence ID" value="NZ_CP035467.1"/>
</dbReference>
<keyword evidence="5" id="KW-1185">Reference proteome</keyword>
<keyword evidence="2" id="KW-0812">Transmembrane</keyword>
<feature type="transmembrane region" description="Helical" evidence="2">
    <location>
        <begin position="58"/>
        <end position="80"/>
    </location>
</feature>
<dbReference type="KEGG" id="mbur:EQU24_13225"/>
<evidence type="ECO:0000256" key="1">
    <source>
        <dbReference type="SAM" id="MobiDB-lite"/>
    </source>
</evidence>
<dbReference type="Pfam" id="PF09990">
    <property type="entry name" value="DUF2231"/>
    <property type="match status" value="1"/>
</dbReference>
<organism evidence="4 5">
    <name type="scientific">Methylotuvimicrobium buryatense</name>
    <name type="common">Methylomicrobium buryatense</name>
    <dbReference type="NCBI Taxonomy" id="95641"/>
    <lineage>
        <taxon>Bacteria</taxon>
        <taxon>Pseudomonadati</taxon>
        <taxon>Pseudomonadota</taxon>
        <taxon>Gammaproteobacteria</taxon>
        <taxon>Methylococcales</taxon>
        <taxon>Methylococcaceae</taxon>
        <taxon>Methylotuvimicrobium</taxon>
    </lineage>
</organism>